<name>A0AAJ0DAX6_9PEZI</name>
<proteinExistence type="predicted"/>
<dbReference type="EMBL" id="JAWDJX010000087">
    <property type="protein sequence ID" value="KAK3046549.1"/>
    <property type="molecule type" value="Genomic_DNA"/>
</dbReference>
<accession>A0AAJ0DAX6</accession>
<keyword evidence="3" id="KW-1185">Reference proteome</keyword>
<evidence type="ECO:0000256" key="1">
    <source>
        <dbReference type="SAM" id="MobiDB-lite"/>
    </source>
</evidence>
<feature type="compositionally biased region" description="Low complexity" evidence="1">
    <location>
        <begin position="74"/>
        <end position="84"/>
    </location>
</feature>
<comment type="caution">
    <text evidence="2">The sequence shown here is derived from an EMBL/GenBank/DDBJ whole genome shotgun (WGS) entry which is preliminary data.</text>
</comment>
<gene>
    <name evidence="2" type="ORF">LTR09_011959</name>
</gene>
<feature type="region of interest" description="Disordered" evidence="1">
    <location>
        <begin position="59"/>
        <end position="86"/>
    </location>
</feature>
<protein>
    <submittedName>
        <fullName evidence="2">Uncharacterized protein</fullName>
    </submittedName>
</protein>
<evidence type="ECO:0000313" key="2">
    <source>
        <dbReference type="EMBL" id="KAK3046549.1"/>
    </source>
</evidence>
<evidence type="ECO:0000313" key="3">
    <source>
        <dbReference type="Proteomes" id="UP001271007"/>
    </source>
</evidence>
<reference evidence="2" key="1">
    <citation type="submission" date="2023-04" db="EMBL/GenBank/DDBJ databases">
        <title>Black Yeasts Isolated from many extreme environments.</title>
        <authorList>
            <person name="Coleine C."/>
            <person name="Stajich J.E."/>
            <person name="Selbmann L."/>
        </authorList>
    </citation>
    <scope>NUCLEOTIDE SEQUENCE</scope>
    <source>
        <strain evidence="2">CCFEE 5312</strain>
    </source>
</reference>
<sequence length="149" mass="17157">MRCTRKKTAICLYKYRRLTAHLHTSDADFNRRLDSYLAVQVAMRTMFGLAISDTWQAKDLAPNHGQPQNPSVTQMQQRQQQQQQPAFQTHLIPSVNVDPESNLVLKKSFEPFMTSLTMESQQLLADAPVNMNEPMMMMLMQNADGQRQQ</sequence>
<dbReference type="Proteomes" id="UP001271007">
    <property type="component" value="Unassembled WGS sequence"/>
</dbReference>
<organism evidence="2 3">
    <name type="scientific">Extremus antarcticus</name>
    <dbReference type="NCBI Taxonomy" id="702011"/>
    <lineage>
        <taxon>Eukaryota</taxon>
        <taxon>Fungi</taxon>
        <taxon>Dikarya</taxon>
        <taxon>Ascomycota</taxon>
        <taxon>Pezizomycotina</taxon>
        <taxon>Dothideomycetes</taxon>
        <taxon>Dothideomycetidae</taxon>
        <taxon>Mycosphaerellales</taxon>
        <taxon>Extremaceae</taxon>
        <taxon>Extremus</taxon>
    </lineage>
</organism>
<dbReference type="AlphaFoldDB" id="A0AAJ0DAX6"/>